<dbReference type="Pfam" id="PF12833">
    <property type="entry name" value="HTH_18"/>
    <property type="match status" value="1"/>
</dbReference>
<dbReference type="Gene3D" id="2.60.120.10">
    <property type="entry name" value="Jelly Rolls"/>
    <property type="match status" value="1"/>
</dbReference>
<dbReference type="InterPro" id="IPR014710">
    <property type="entry name" value="RmlC-like_jellyroll"/>
</dbReference>
<dbReference type="GO" id="GO:0003700">
    <property type="term" value="F:DNA-binding transcription factor activity"/>
    <property type="evidence" value="ECO:0007669"/>
    <property type="project" value="InterPro"/>
</dbReference>
<keyword evidence="6" id="KW-1185">Reference proteome</keyword>
<sequence>MKMIYEKVTVDEQASFRCLEWIDKDFDCPHHFHPEVEITHIIASSGERLVGDQFDTYTPGDLAMFGPLLPHRYKNWKCKKSHSRVVQFRIDALGGDFFNLAECRSIRQLIQDASRGLQFSDPVRKEGSRVMTRLFKAPVGPQRLSRLIELLDVLSSDTQREQMASHDFMTSEHVEQDKRLERILSYIDAHWQDTIRLAEIAKVACLHPQSLSRYFRKRLGRTFQEYVIELRLSRAARELLESKRTVSDIAFSCGFNNLANFNRLFLARYEISPRDYRSK</sequence>
<dbReference type="PANTHER" id="PTHR43280:SF27">
    <property type="entry name" value="TRANSCRIPTIONAL REGULATOR MTLR"/>
    <property type="match status" value="1"/>
</dbReference>
<comment type="caution">
    <text evidence="5">The sequence shown here is derived from an EMBL/GenBank/DDBJ whole genome shotgun (WGS) entry which is preliminary data.</text>
</comment>
<keyword evidence="2 5" id="KW-0238">DNA-binding</keyword>
<dbReference type="PROSITE" id="PS01124">
    <property type="entry name" value="HTH_ARAC_FAMILY_2"/>
    <property type="match status" value="1"/>
</dbReference>
<proteinExistence type="predicted"/>
<protein>
    <submittedName>
        <fullName evidence="5">AraC-like DNA-binding protein</fullName>
    </submittedName>
</protein>
<feature type="domain" description="HTH araC/xylS-type" evidence="4">
    <location>
        <begin position="181"/>
        <end position="279"/>
    </location>
</feature>
<dbReference type="PROSITE" id="PS00041">
    <property type="entry name" value="HTH_ARAC_FAMILY_1"/>
    <property type="match status" value="1"/>
</dbReference>
<accession>A0A7W5H4T6</accession>
<keyword evidence="1" id="KW-0805">Transcription regulation</keyword>
<evidence type="ECO:0000256" key="2">
    <source>
        <dbReference type="ARBA" id="ARBA00023125"/>
    </source>
</evidence>
<dbReference type="InterPro" id="IPR011051">
    <property type="entry name" value="RmlC_Cupin_sf"/>
</dbReference>
<dbReference type="SUPFAM" id="SSF46689">
    <property type="entry name" value="Homeodomain-like"/>
    <property type="match status" value="2"/>
</dbReference>
<gene>
    <name evidence="5" type="ORF">FHS27_002564</name>
</gene>
<dbReference type="AlphaFoldDB" id="A0A7W5H4T6"/>
<evidence type="ECO:0000313" key="5">
    <source>
        <dbReference type="EMBL" id="MBB3206752.1"/>
    </source>
</evidence>
<evidence type="ECO:0000259" key="4">
    <source>
        <dbReference type="PROSITE" id="PS01124"/>
    </source>
</evidence>
<evidence type="ECO:0000256" key="3">
    <source>
        <dbReference type="ARBA" id="ARBA00023163"/>
    </source>
</evidence>
<dbReference type="Proteomes" id="UP000536179">
    <property type="component" value="Unassembled WGS sequence"/>
</dbReference>
<dbReference type="PANTHER" id="PTHR43280">
    <property type="entry name" value="ARAC-FAMILY TRANSCRIPTIONAL REGULATOR"/>
    <property type="match status" value="1"/>
</dbReference>
<evidence type="ECO:0000313" key="6">
    <source>
        <dbReference type="Proteomes" id="UP000536179"/>
    </source>
</evidence>
<organism evidence="5 6">
    <name type="scientific">Aporhodopirellula rubra</name>
    <dbReference type="NCBI Taxonomy" id="980271"/>
    <lineage>
        <taxon>Bacteria</taxon>
        <taxon>Pseudomonadati</taxon>
        <taxon>Planctomycetota</taxon>
        <taxon>Planctomycetia</taxon>
        <taxon>Pirellulales</taxon>
        <taxon>Pirellulaceae</taxon>
        <taxon>Aporhodopirellula</taxon>
    </lineage>
</organism>
<dbReference type="EMBL" id="JACHXU010000007">
    <property type="protein sequence ID" value="MBB3206752.1"/>
    <property type="molecule type" value="Genomic_DNA"/>
</dbReference>
<dbReference type="SUPFAM" id="SSF51182">
    <property type="entry name" value="RmlC-like cupins"/>
    <property type="match status" value="1"/>
</dbReference>
<dbReference type="InterPro" id="IPR018062">
    <property type="entry name" value="HTH_AraC-typ_CS"/>
</dbReference>
<name>A0A7W5H4T6_9BACT</name>
<dbReference type="InterPro" id="IPR009057">
    <property type="entry name" value="Homeodomain-like_sf"/>
</dbReference>
<dbReference type="InterPro" id="IPR018060">
    <property type="entry name" value="HTH_AraC"/>
</dbReference>
<evidence type="ECO:0000256" key="1">
    <source>
        <dbReference type="ARBA" id="ARBA00023015"/>
    </source>
</evidence>
<keyword evidence="3" id="KW-0804">Transcription</keyword>
<dbReference type="GO" id="GO:0043565">
    <property type="term" value="F:sequence-specific DNA binding"/>
    <property type="evidence" value="ECO:0007669"/>
    <property type="project" value="InterPro"/>
</dbReference>
<dbReference type="RefSeq" id="WP_184305183.1">
    <property type="nucleotide sequence ID" value="NZ_JACHXU010000007.1"/>
</dbReference>
<dbReference type="SMART" id="SM00342">
    <property type="entry name" value="HTH_ARAC"/>
    <property type="match status" value="1"/>
</dbReference>
<reference evidence="5 6" key="1">
    <citation type="submission" date="2020-08" db="EMBL/GenBank/DDBJ databases">
        <title>Genomic Encyclopedia of Type Strains, Phase III (KMG-III): the genomes of soil and plant-associated and newly described type strains.</title>
        <authorList>
            <person name="Whitman W."/>
        </authorList>
    </citation>
    <scope>NUCLEOTIDE SEQUENCE [LARGE SCALE GENOMIC DNA]</scope>
    <source>
        <strain evidence="5 6">CECT 8075</strain>
    </source>
</reference>
<dbReference type="Gene3D" id="1.10.10.60">
    <property type="entry name" value="Homeodomain-like"/>
    <property type="match status" value="2"/>
</dbReference>